<dbReference type="RefSeq" id="WP_066157846.1">
    <property type="nucleotide sequence ID" value="NZ_CP020814.1"/>
</dbReference>
<evidence type="ECO:0000313" key="3">
    <source>
        <dbReference type="Proteomes" id="UP000193006"/>
    </source>
</evidence>
<dbReference type="GO" id="GO:0016787">
    <property type="term" value="F:hydrolase activity"/>
    <property type="evidence" value="ECO:0007669"/>
    <property type="project" value="UniProtKB-KW"/>
</dbReference>
<dbReference type="EMBL" id="CP020814">
    <property type="protein sequence ID" value="ARK28952.1"/>
    <property type="molecule type" value="Genomic_DNA"/>
</dbReference>
<dbReference type="AlphaFoldDB" id="A0A1X9MEU0"/>
<dbReference type="InterPro" id="IPR036779">
    <property type="entry name" value="LysM_dom_sf"/>
</dbReference>
<dbReference type="EC" id="3.4.19.11" evidence="2"/>
<protein>
    <submittedName>
        <fullName evidence="2">Gamma-D-glutamyl-L-diamino acid endopeptidase 1</fullName>
        <ecNumber evidence="2">3.4.19.11</ecNumber>
    </submittedName>
</protein>
<keyword evidence="3" id="KW-1185">Reference proteome</keyword>
<dbReference type="SUPFAM" id="SSF54106">
    <property type="entry name" value="LysM domain"/>
    <property type="match status" value="1"/>
</dbReference>
<dbReference type="PROSITE" id="PS51782">
    <property type="entry name" value="LYSM"/>
    <property type="match status" value="1"/>
</dbReference>
<dbReference type="Pfam" id="PF01476">
    <property type="entry name" value="LysM"/>
    <property type="match status" value="2"/>
</dbReference>
<organism evidence="2 3">
    <name type="scientific">Halalkalibacter krulwichiae</name>
    <dbReference type="NCBI Taxonomy" id="199441"/>
    <lineage>
        <taxon>Bacteria</taxon>
        <taxon>Bacillati</taxon>
        <taxon>Bacillota</taxon>
        <taxon>Bacilli</taxon>
        <taxon>Bacillales</taxon>
        <taxon>Bacillaceae</taxon>
        <taxon>Halalkalibacter</taxon>
    </lineage>
</organism>
<sequence>MKIYARTGDSLWYYSQIFSLPLQLVFDANNSVTPTKLQTGMIVEIPCYKLDHYQLKEGDTLWGISRSFQMPLDRLILVNQSVNPIKLSVGDCILIPTRLSELHSSNNPITK</sequence>
<gene>
    <name evidence="2" type="ORF">BkAM31D_03245</name>
</gene>
<evidence type="ECO:0000313" key="2">
    <source>
        <dbReference type="EMBL" id="ARK28952.1"/>
    </source>
</evidence>
<dbReference type="KEGG" id="bkw:BkAM31D_03245"/>
<feature type="domain" description="LysM" evidence="1">
    <location>
        <begin position="51"/>
        <end position="95"/>
    </location>
</feature>
<dbReference type="Gene3D" id="3.10.350.10">
    <property type="entry name" value="LysM domain"/>
    <property type="match status" value="1"/>
</dbReference>
<dbReference type="CDD" id="cd00118">
    <property type="entry name" value="LysM"/>
    <property type="match status" value="1"/>
</dbReference>
<keyword evidence="2" id="KW-0378">Hydrolase</keyword>
<reference evidence="2 3" key="1">
    <citation type="submission" date="2017-04" db="EMBL/GenBank/DDBJ databases">
        <title>Bacillus krulwichiae AM31D Genome sequencing and assembly.</title>
        <authorList>
            <person name="Krulwich T.A."/>
            <person name="Anastor L."/>
            <person name="Ehrlich R."/>
            <person name="Ehrlich G.D."/>
            <person name="Janto B."/>
        </authorList>
    </citation>
    <scope>NUCLEOTIDE SEQUENCE [LARGE SCALE GENOMIC DNA]</scope>
    <source>
        <strain evidence="2 3">AM31D</strain>
    </source>
</reference>
<dbReference type="InterPro" id="IPR018392">
    <property type="entry name" value="LysM"/>
</dbReference>
<proteinExistence type="predicted"/>
<dbReference type="STRING" id="199441.BkAM31D_03245"/>
<name>A0A1X9MEU0_9BACI</name>
<accession>A0A1X9MEU0</accession>
<dbReference type="SMART" id="SM00257">
    <property type="entry name" value="LysM"/>
    <property type="match status" value="2"/>
</dbReference>
<evidence type="ECO:0000259" key="1">
    <source>
        <dbReference type="PROSITE" id="PS51782"/>
    </source>
</evidence>
<dbReference type="Proteomes" id="UP000193006">
    <property type="component" value="Chromosome"/>
</dbReference>